<reference evidence="2 3" key="1">
    <citation type="submission" date="2021-03" db="EMBL/GenBank/DDBJ databases">
        <title>Aliifodinibius sp. nov., a new bacterium isolated from saline soil.</title>
        <authorList>
            <person name="Galisteo C."/>
            <person name="De La Haba R."/>
            <person name="Sanchez-Porro C."/>
            <person name="Ventosa A."/>
        </authorList>
    </citation>
    <scope>NUCLEOTIDE SEQUENCE [LARGE SCALE GENOMIC DNA]</scope>
    <source>
        <strain evidence="2 3">1BSP15-2V2</strain>
    </source>
</reference>
<dbReference type="InterPro" id="IPR005835">
    <property type="entry name" value="NTP_transferase_dom"/>
</dbReference>
<organism evidence="2 3">
    <name type="scientific">Fodinibius salsisoli</name>
    <dbReference type="NCBI Taxonomy" id="2820877"/>
    <lineage>
        <taxon>Bacteria</taxon>
        <taxon>Pseudomonadati</taxon>
        <taxon>Balneolota</taxon>
        <taxon>Balneolia</taxon>
        <taxon>Balneolales</taxon>
        <taxon>Balneolaceae</taxon>
        <taxon>Fodinibius</taxon>
    </lineage>
</organism>
<accession>A0ABT3PI44</accession>
<dbReference type="CDD" id="cd04181">
    <property type="entry name" value="NTP_transferase"/>
    <property type="match status" value="1"/>
</dbReference>
<dbReference type="Gene3D" id="2.160.10.10">
    <property type="entry name" value="Hexapeptide repeat proteins"/>
    <property type="match status" value="1"/>
</dbReference>
<evidence type="ECO:0000313" key="2">
    <source>
        <dbReference type="EMBL" id="MCW9705463.1"/>
    </source>
</evidence>
<evidence type="ECO:0000259" key="1">
    <source>
        <dbReference type="Pfam" id="PF00483"/>
    </source>
</evidence>
<dbReference type="GO" id="GO:0016740">
    <property type="term" value="F:transferase activity"/>
    <property type="evidence" value="ECO:0007669"/>
    <property type="project" value="UniProtKB-KW"/>
</dbReference>
<protein>
    <submittedName>
        <fullName evidence="2">NTP transferase domain-containing protein</fullName>
    </submittedName>
</protein>
<keyword evidence="3" id="KW-1185">Reference proteome</keyword>
<dbReference type="RefSeq" id="WP_265764127.1">
    <property type="nucleotide sequence ID" value="NZ_JAGGJA010000001.1"/>
</dbReference>
<gene>
    <name evidence="2" type="ORF">J6I44_01290</name>
</gene>
<dbReference type="SUPFAM" id="SSF53448">
    <property type="entry name" value="Nucleotide-diphospho-sugar transferases"/>
    <property type="match status" value="1"/>
</dbReference>
<dbReference type="InterPro" id="IPR029044">
    <property type="entry name" value="Nucleotide-diphossugar_trans"/>
</dbReference>
<dbReference type="PANTHER" id="PTHR42883">
    <property type="entry name" value="GLUCOSE-1-PHOSPHATE THYMIDYLTRANSFERASE"/>
    <property type="match status" value="1"/>
</dbReference>
<sequence length="335" mass="37155">MKLIIPMAGRGTRVRPHSHTIPKPLLPVAGKMIVERIVETFARTLDRKIDEIVFILGPDFGQEIKDALKAMSDRQDAKATFRVQEEAQGTAHAVYCAEQDLSGECIIVFADTIFDMEGSVTIGDADSVIWLKEVEDPSRFGVAVEKDGQITDFVEKPSEPISNLAIIGVYYFKQAEKLKTEIEYLLEHDIRGHGREFQLTDALDRLLKNDNVFKKATVDEWMDCGTLPAWLDTSGKIVEKEYEEVDEAQFEGTTINPPVYIGDDVELENCTIGPFASIAAGSKLTGSTVENSLIQENTTLEDCEIRGCTIGRHAELKGVDQEVHLGDHSKIGVEV</sequence>
<comment type="caution">
    <text evidence="2">The sequence shown here is derived from an EMBL/GenBank/DDBJ whole genome shotgun (WGS) entry which is preliminary data.</text>
</comment>
<dbReference type="PANTHER" id="PTHR42883:SF2">
    <property type="entry name" value="THYMIDYLYLTRANSFERASE"/>
    <property type="match status" value="1"/>
</dbReference>
<dbReference type="Gene3D" id="3.90.550.10">
    <property type="entry name" value="Spore Coat Polysaccharide Biosynthesis Protein SpsA, Chain A"/>
    <property type="match status" value="1"/>
</dbReference>
<feature type="domain" description="Nucleotidyl transferase" evidence="1">
    <location>
        <begin position="4"/>
        <end position="237"/>
    </location>
</feature>
<evidence type="ECO:0000313" key="3">
    <source>
        <dbReference type="Proteomes" id="UP001207918"/>
    </source>
</evidence>
<proteinExistence type="predicted"/>
<dbReference type="EMBL" id="JAGGJA010000001">
    <property type="protein sequence ID" value="MCW9705463.1"/>
    <property type="molecule type" value="Genomic_DNA"/>
</dbReference>
<keyword evidence="2" id="KW-0808">Transferase</keyword>
<dbReference type="Proteomes" id="UP001207918">
    <property type="component" value="Unassembled WGS sequence"/>
</dbReference>
<name>A0ABT3PI44_9BACT</name>
<dbReference type="Pfam" id="PF00483">
    <property type="entry name" value="NTP_transferase"/>
    <property type="match status" value="1"/>
</dbReference>